<name>A0ACA9N7E9_9GLOM</name>
<evidence type="ECO:0000313" key="1">
    <source>
        <dbReference type="EMBL" id="CAG8632755.1"/>
    </source>
</evidence>
<dbReference type="EMBL" id="CAJVPM010020028">
    <property type="protein sequence ID" value="CAG8632755.1"/>
    <property type="molecule type" value="Genomic_DNA"/>
</dbReference>
<feature type="non-terminal residue" evidence="1">
    <location>
        <position position="1"/>
    </location>
</feature>
<keyword evidence="2" id="KW-1185">Reference proteome</keyword>
<reference evidence="1" key="1">
    <citation type="submission" date="2021-06" db="EMBL/GenBank/DDBJ databases">
        <authorList>
            <person name="Kallberg Y."/>
            <person name="Tangrot J."/>
            <person name="Rosling A."/>
        </authorList>
    </citation>
    <scope>NUCLEOTIDE SEQUENCE</scope>
    <source>
        <strain evidence="1">AU212A</strain>
    </source>
</reference>
<organism evidence="1 2">
    <name type="scientific">Scutellospora calospora</name>
    <dbReference type="NCBI Taxonomy" id="85575"/>
    <lineage>
        <taxon>Eukaryota</taxon>
        <taxon>Fungi</taxon>
        <taxon>Fungi incertae sedis</taxon>
        <taxon>Mucoromycota</taxon>
        <taxon>Glomeromycotina</taxon>
        <taxon>Glomeromycetes</taxon>
        <taxon>Diversisporales</taxon>
        <taxon>Gigasporaceae</taxon>
        <taxon>Scutellospora</taxon>
    </lineage>
</organism>
<gene>
    <name evidence="1" type="ORF">SCALOS_LOCUS8026</name>
</gene>
<accession>A0ACA9N7E9</accession>
<dbReference type="Proteomes" id="UP000789860">
    <property type="component" value="Unassembled WGS sequence"/>
</dbReference>
<comment type="caution">
    <text evidence="1">The sequence shown here is derived from an EMBL/GenBank/DDBJ whole genome shotgun (WGS) entry which is preliminary data.</text>
</comment>
<protein>
    <submittedName>
        <fullName evidence="1">9508_t:CDS:1</fullName>
    </submittedName>
</protein>
<proteinExistence type="predicted"/>
<sequence>DKTKEKLNQIRIDKINLLQTPIQSKTKILKRLQIPEDSILRQPNNADSKRNINETDTLTKELINYLYEEQLRKKTYISIPRLKKDKIYKKLKGYPLIYRKKKYSSWNPLWIQEEQIDDIQNIQLIIGEYKESLFDKLSITQKNIDIIQNTLSEMIGYYTTENEKRNFLDLTVKILVNGNIDVEDIEDDSIRNMYKSFDFLF</sequence>
<evidence type="ECO:0000313" key="2">
    <source>
        <dbReference type="Proteomes" id="UP000789860"/>
    </source>
</evidence>